<comment type="caution">
    <text evidence="1">The sequence shown here is derived from an EMBL/GenBank/DDBJ whole genome shotgun (WGS) entry which is preliminary data.</text>
</comment>
<evidence type="ECO:0000313" key="2">
    <source>
        <dbReference type="Proteomes" id="UP000032279"/>
    </source>
</evidence>
<reference evidence="1 2" key="1">
    <citation type="submission" date="2013-08" db="EMBL/GenBank/DDBJ databases">
        <title>Lactobacillus wasatchii sp. WDC04, a late gas producing bacteria isolated from aged chedder cheese.</title>
        <authorList>
            <person name="Oberg C.J."/>
            <person name="Culumber M."/>
            <person name="McMahon D.J."/>
            <person name="Broadbent J.R."/>
            <person name="Oberg T.S."/>
            <person name="Ortaki F."/>
        </authorList>
    </citation>
    <scope>NUCLEOTIDE SEQUENCE [LARGE SCALE GENOMIC DNA]</scope>
    <source>
        <strain evidence="1 2">WDC04</strain>
    </source>
</reference>
<evidence type="ECO:0000313" key="1">
    <source>
        <dbReference type="EMBL" id="KIS03846.1"/>
    </source>
</evidence>
<protein>
    <submittedName>
        <fullName evidence="1">Uncharacterized protein</fullName>
    </submittedName>
</protein>
<keyword evidence="2" id="KW-1185">Reference proteome</keyword>
<dbReference type="PATRIC" id="fig|1335616.4.peg.588"/>
<gene>
    <name evidence="1" type="ORF">WDC_0587</name>
</gene>
<accession>A0A0D1AAU6</accession>
<sequence>MVSTGTEGDGDLKPAGIFTVSADKVAKVQLQGLLVQY</sequence>
<dbReference type="EMBL" id="AWTT01000009">
    <property type="protein sequence ID" value="KIS03846.1"/>
    <property type="molecule type" value="Genomic_DNA"/>
</dbReference>
<dbReference type="STRING" id="1335616.WDC_0587"/>
<dbReference type="AlphaFoldDB" id="A0A0D1AAU6"/>
<organism evidence="1 2">
    <name type="scientific">Paucilactobacillus wasatchensis</name>
    <dbReference type="NCBI Taxonomy" id="1335616"/>
    <lineage>
        <taxon>Bacteria</taxon>
        <taxon>Bacillati</taxon>
        <taxon>Bacillota</taxon>
        <taxon>Bacilli</taxon>
        <taxon>Lactobacillales</taxon>
        <taxon>Lactobacillaceae</taxon>
        <taxon>Paucilactobacillus</taxon>
    </lineage>
</organism>
<name>A0A0D1AAU6_9LACO</name>
<proteinExistence type="predicted"/>
<dbReference type="Proteomes" id="UP000032279">
    <property type="component" value="Unassembled WGS sequence"/>
</dbReference>